<evidence type="ECO:0000313" key="2">
    <source>
        <dbReference type="EMBL" id="SIO02551.1"/>
    </source>
</evidence>
<evidence type="ECO:0000259" key="1">
    <source>
        <dbReference type="Pfam" id="PF18974"/>
    </source>
</evidence>
<protein>
    <recommendedName>
        <fullName evidence="1">DUF5710 domain-containing protein</fullName>
    </recommendedName>
</protein>
<dbReference type="Pfam" id="PF18974">
    <property type="entry name" value="DUF5710"/>
    <property type="match status" value="1"/>
</dbReference>
<dbReference type="EMBL" id="FSRQ01000001">
    <property type="protein sequence ID" value="SIO02551.1"/>
    <property type="molecule type" value="Genomic_DNA"/>
</dbReference>
<organism evidence="2 3">
    <name type="scientific">Chryseobacterium scophthalmum</name>
    <dbReference type="NCBI Taxonomy" id="59733"/>
    <lineage>
        <taxon>Bacteria</taxon>
        <taxon>Pseudomonadati</taxon>
        <taxon>Bacteroidota</taxon>
        <taxon>Flavobacteriia</taxon>
        <taxon>Flavobacteriales</taxon>
        <taxon>Weeksellaceae</taxon>
        <taxon>Chryseobacterium group</taxon>
        <taxon>Chryseobacterium</taxon>
    </lineage>
</organism>
<dbReference type="Proteomes" id="UP000184782">
    <property type="component" value="Unassembled WGS sequence"/>
</dbReference>
<dbReference type="AlphaFoldDB" id="A0A1N6G519"/>
<name>A0A1N6G519_9FLAO</name>
<sequence>MPLKINVPYSDKDSAKSKGAFWDVEQKTWFVPDHKDINDFQHWIDKSKVSVIIKSPVSIALNSSDCYKCANKTAVISLASNNFYYLNTDENEDEKWFRADGLSFFSMPVFIENEIAGKIKRLFPNYKIAYSKTAESSYWANHCEHCGALQGDFFLHSEPGGAFFPLEIEEYEQLTFITVPSKFDVEIDADYSWLSNADVIPKYAKSVSYEEFLEQQK</sequence>
<dbReference type="InterPro" id="IPR043764">
    <property type="entry name" value="DUF5710"/>
</dbReference>
<keyword evidence="3" id="KW-1185">Reference proteome</keyword>
<reference evidence="3" key="1">
    <citation type="submission" date="2016-12" db="EMBL/GenBank/DDBJ databases">
        <authorList>
            <person name="Varghese N."/>
            <person name="Submissions S."/>
        </authorList>
    </citation>
    <scope>NUCLEOTIDE SEQUENCE [LARGE SCALE GENOMIC DNA]</scope>
    <source>
        <strain evidence="3">DSM 16779</strain>
    </source>
</reference>
<gene>
    <name evidence="2" type="ORF">SAMN05421769_1865</name>
</gene>
<evidence type="ECO:0000313" key="3">
    <source>
        <dbReference type="Proteomes" id="UP000184782"/>
    </source>
</evidence>
<accession>A0A1N6G519</accession>
<proteinExistence type="predicted"/>
<feature type="domain" description="DUF5710" evidence="1">
    <location>
        <begin position="5"/>
        <end position="44"/>
    </location>
</feature>
<dbReference type="STRING" id="59733.SAMN05421769_1865"/>
<dbReference type="RefSeq" id="WP_074229972.1">
    <property type="nucleotide sequence ID" value="NZ_FSRQ01000001.1"/>
</dbReference>